<keyword evidence="2" id="KW-0546">Nucleotide metabolism</keyword>
<protein>
    <submittedName>
        <fullName evidence="3">Deoxyribonucleotide triphosphate pyrophosphatase</fullName>
        <ecNumber evidence="3">3.6.1.9</ecNumber>
    </submittedName>
</protein>
<organism evidence="3 4">
    <name type="scientific">Escherichia coli</name>
    <dbReference type="NCBI Taxonomy" id="562"/>
    <lineage>
        <taxon>Bacteria</taxon>
        <taxon>Pseudomonadati</taxon>
        <taxon>Pseudomonadota</taxon>
        <taxon>Gammaproteobacteria</taxon>
        <taxon>Enterobacterales</taxon>
        <taxon>Enterobacteriaceae</taxon>
        <taxon>Escherichia</taxon>
    </lineage>
</organism>
<dbReference type="Proteomes" id="UP000250561">
    <property type="component" value="Unassembled WGS sequence"/>
</dbReference>
<dbReference type="EC" id="3.6.1.9" evidence="3"/>
<accession>A0A2X1K876</accession>
<dbReference type="GO" id="GO:0047429">
    <property type="term" value="F:nucleoside triphosphate diphosphatase activity"/>
    <property type="evidence" value="ECO:0007669"/>
    <property type="project" value="UniProtKB-EC"/>
</dbReference>
<dbReference type="EMBL" id="UARS01000011">
    <property type="protein sequence ID" value="SPW55988.1"/>
    <property type="molecule type" value="Genomic_DNA"/>
</dbReference>
<dbReference type="AlphaFoldDB" id="A0A2X1K876"/>
<dbReference type="SUPFAM" id="SSF52972">
    <property type="entry name" value="ITPase-like"/>
    <property type="match status" value="1"/>
</dbReference>
<evidence type="ECO:0000313" key="3">
    <source>
        <dbReference type="EMBL" id="SPW55988.1"/>
    </source>
</evidence>
<sequence>MLGGAPGIYSARYSGEDATDLKNLQKLLETLKDVPDDQRQARFHCVLVYLRHAEDPTPLVCHGSWPGVITREPAALVALVMIQSSSYLPKGKPLPN</sequence>
<dbReference type="Gene3D" id="3.90.950.10">
    <property type="match status" value="1"/>
</dbReference>
<dbReference type="GO" id="GO:0009117">
    <property type="term" value="P:nucleotide metabolic process"/>
    <property type="evidence" value="ECO:0007669"/>
    <property type="project" value="UniProtKB-KW"/>
</dbReference>
<evidence type="ECO:0000256" key="1">
    <source>
        <dbReference type="ARBA" id="ARBA00022801"/>
    </source>
</evidence>
<dbReference type="InterPro" id="IPR029001">
    <property type="entry name" value="ITPase-like_fam"/>
</dbReference>
<evidence type="ECO:0000313" key="4">
    <source>
        <dbReference type="Proteomes" id="UP000250561"/>
    </source>
</evidence>
<evidence type="ECO:0000256" key="2">
    <source>
        <dbReference type="ARBA" id="ARBA00023080"/>
    </source>
</evidence>
<dbReference type="InterPro" id="IPR002637">
    <property type="entry name" value="RdgB/HAM1"/>
</dbReference>
<reference evidence="3 4" key="1">
    <citation type="submission" date="2018-06" db="EMBL/GenBank/DDBJ databases">
        <authorList>
            <consortium name="Pathogen Informatics"/>
            <person name="Doyle S."/>
        </authorList>
    </citation>
    <scope>NUCLEOTIDE SEQUENCE [LARGE SCALE GENOMIC DNA]</scope>
    <source>
        <strain evidence="3 4">NCTC11126</strain>
    </source>
</reference>
<keyword evidence="1 3" id="KW-0378">Hydrolase</keyword>
<name>A0A2X1K876_ECOLX</name>
<proteinExistence type="predicted"/>
<gene>
    <name evidence="3" type="primary">rdgB_1</name>
    <name evidence="3" type="ORF">NCTC11126_04782</name>
</gene>
<dbReference type="GO" id="GO:0009143">
    <property type="term" value="P:nucleoside triphosphate catabolic process"/>
    <property type="evidence" value="ECO:0007669"/>
    <property type="project" value="InterPro"/>
</dbReference>
<dbReference type="Pfam" id="PF01725">
    <property type="entry name" value="Ham1p_like"/>
    <property type="match status" value="1"/>
</dbReference>